<dbReference type="STRING" id="1232681.ADIS_1949"/>
<evidence type="ECO:0000313" key="2">
    <source>
        <dbReference type="EMBL" id="EON77546.1"/>
    </source>
</evidence>
<organism evidence="2 3">
    <name type="scientific">Lunatimonas lonarensis</name>
    <dbReference type="NCBI Taxonomy" id="1232681"/>
    <lineage>
        <taxon>Bacteria</taxon>
        <taxon>Pseudomonadati</taxon>
        <taxon>Bacteroidota</taxon>
        <taxon>Cytophagia</taxon>
        <taxon>Cytophagales</taxon>
        <taxon>Cyclobacteriaceae</taxon>
    </lineage>
</organism>
<dbReference type="AlphaFoldDB" id="R7ZTS9"/>
<feature type="compositionally biased region" description="Basic and acidic residues" evidence="1">
    <location>
        <begin position="12"/>
        <end position="24"/>
    </location>
</feature>
<evidence type="ECO:0000313" key="3">
    <source>
        <dbReference type="Proteomes" id="UP000013909"/>
    </source>
</evidence>
<evidence type="ECO:0000256" key="1">
    <source>
        <dbReference type="SAM" id="MobiDB-lite"/>
    </source>
</evidence>
<protein>
    <submittedName>
        <fullName evidence="2">Putative polyhydroxyalkanoate depolymerase</fullName>
    </submittedName>
</protein>
<sequence>MDRRVPQMKSPKIHEKSKSLHPDTLDFLGTNPKETSPLGLKTTPFALHMGALDAAYDRNNKAEEWKQLLDSLERNAPCTYIHKVVLHEGKGHWMQLQGASALAWMSDYSNRLHIYLNDQMLDLDAPVTLKYQGTTFAKKTFHRSLPAIHHTRSEKGDPHLAFFCVFTVIDNKKLEK</sequence>
<comment type="caution">
    <text evidence="2">The sequence shown here is derived from an EMBL/GenBank/DDBJ whole genome shotgun (WGS) entry which is preliminary data.</text>
</comment>
<keyword evidence="3" id="KW-1185">Reference proteome</keyword>
<dbReference type="RefSeq" id="WP_010854087.1">
    <property type="nucleotide sequence ID" value="NZ_AQHR01000051.1"/>
</dbReference>
<name>R7ZTS9_9BACT</name>
<dbReference type="OrthoDB" id="9764953at2"/>
<accession>R7ZTS9</accession>
<reference evidence="2 3" key="1">
    <citation type="submission" date="2013-02" db="EMBL/GenBank/DDBJ databases">
        <title>A novel strain isolated from Lonar lake, Maharashtra, India.</title>
        <authorList>
            <person name="Singh A."/>
        </authorList>
    </citation>
    <scope>NUCLEOTIDE SEQUENCE [LARGE SCALE GENOMIC DNA]</scope>
    <source>
        <strain evidence="2 3">AK24</strain>
    </source>
</reference>
<gene>
    <name evidence="2" type="ORF">ADIS_1949</name>
</gene>
<dbReference type="EMBL" id="AQHR01000051">
    <property type="protein sequence ID" value="EON77546.1"/>
    <property type="molecule type" value="Genomic_DNA"/>
</dbReference>
<feature type="region of interest" description="Disordered" evidence="1">
    <location>
        <begin position="1"/>
        <end position="24"/>
    </location>
</feature>
<proteinExistence type="predicted"/>
<dbReference type="Proteomes" id="UP000013909">
    <property type="component" value="Unassembled WGS sequence"/>
</dbReference>